<evidence type="ECO:0000313" key="2">
    <source>
        <dbReference type="EMBL" id="GJN20112.1"/>
    </source>
</evidence>
<feature type="compositionally biased region" description="Polar residues" evidence="1">
    <location>
        <begin position="35"/>
        <end position="44"/>
    </location>
</feature>
<name>A0AAV5EC33_ELECO</name>
<dbReference type="EMBL" id="BQKI01000074">
    <property type="protein sequence ID" value="GJN20112.1"/>
    <property type="molecule type" value="Genomic_DNA"/>
</dbReference>
<feature type="compositionally biased region" description="Basic residues" evidence="1">
    <location>
        <begin position="49"/>
        <end position="63"/>
    </location>
</feature>
<protein>
    <submittedName>
        <fullName evidence="2">Uncharacterized protein</fullName>
    </submittedName>
</protein>
<keyword evidence="3" id="KW-1185">Reference proteome</keyword>
<feature type="compositionally biased region" description="Polar residues" evidence="1">
    <location>
        <begin position="1"/>
        <end position="22"/>
    </location>
</feature>
<sequence>MVVRVSTATGVTSPASSANSGLKRSRNGSRHVVTSGHSATSPCASMNPIRRRSSSRSRVRRRSRSGDRISERRPRL</sequence>
<feature type="compositionally biased region" description="Basic and acidic residues" evidence="1">
    <location>
        <begin position="64"/>
        <end position="76"/>
    </location>
</feature>
<reference evidence="2" key="1">
    <citation type="journal article" date="2018" name="DNA Res.">
        <title>Multiple hybrid de novo genome assembly of finger millet, an orphan allotetraploid crop.</title>
        <authorList>
            <person name="Hatakeyama M."/>
            <person name="Aluri S."/>
            <person name="Balachadran M.T."/>
            <person name="Sivarajan S.R."/>
            <person name="Patrignani A."/>
            <person name="Gruter S."/>
            <person name="Poveda L."/>
            <person name="Shimizu-Inatsugi R."/>
            <person name="Baeten J."/>
            <person name="Francoijs K.J."/>
            <person name="Nataraja K.N."/>
            <person name="Reddy Y.A.N."/>
            <person name="Phadnis S."/>
            <person name="Ravikumar R.L."/>
            <person name="Schlapbach R."/>
            <person name="Sreeman S.M."/>
            <person name="Shimizu K.K."/>
        </authorList>
    </citation>
    <scope>NUCLEOTIDE SEQUENCE</scope>
</reference>
<proteinExistence type="predicted"/>
<accession>A0AAV5EC33</accession>
<dbReference type="AlphaFoldDB" id="A0AAV5EC33"/>
<organism evidence="2 3">
    <name type="scientific">Eleusine coracana subsp. coracana</name>
    <dbReference type="NCBI Taxonomy" id="191504"/>
    <lineage>
        <taxon>Eukaryota</taxon>
        <taxon>Viridiplantae</taxon>
        <taxon>Streptophyta</taxon>
        <taxon>Embryophyta</taxon>
        <taxon>Tracheophyta</taxon>
        <taxon>Spermatophyta</taxon>
        <taxon>Magnoliopsida</taxon>
        <taxon>Liliopsida</taxon>
        <taxon>Poales</taxon>
        <taxon>Poaceae</taxon>
        <taxon>PACMAD clade</taxon>
        <taxon>Chloridoideae</taxon>
        <taxon>Cynodonteae</taxon>
        <taxon>Eleusininae</taxon>
        <taxon>Eleusine</taxon>
    </lineage>
</organism>
<feature type="region of interest" description="Disordered" evidence="1">
    <location>
        <begin position="1"/>
        <end position="76"/>
    </location>
</feature>
<gene>
    <name evidence="2" type="primary">gb07442</name>
    <name evidence="2" type="ORF">PR202_gb07442</name>
</gene>
<evidence type="ECO:0000256" key="1">
    <source>
        <dbReference type="SAM" id="MobiDB-lite"/>
    </source>
</evidence>
<dbReference type="Proteomes" id="UP001054889">
    <property type="component" value="Unassembled WGS sequence"/>
</dbReference>
<evidence type="ECO:0000313" key="3">
    <source>
        <dbReference type="Proteomes" id="UP001054889"/>
    </source>
</evidence>
<reference evidence="2" key="2">
    <citation type="submission" date="2021-12" db="EMBL/GenBank/DDBJ databases">
        <title>Resequencing data analysis of finger millet.</title>
        <authorList>
            <person name="Hatakeyama M."/>
            <person name="Aluri S."/>
            <person name="Balachadran M.T."/>
            <person name="Sivarajan S.R."/>
            <person name="Poveda L."/>
            <person name="Shimizu-Inatsugi R."/>
            <person name="Schlapbach R."/>
            <person name="Sreeman S.M."/>
            <person name="Shimizu K.K."/>
        </authorList>
    </citation>
    <scope>NUCLEOTIDE SEQUENCE</scope>
</reference>
<comment type="caution">
    <text evidence="2">The sequence shown here is derived from an EMBL/GenBank/DDBJ whole genome shotgun (WGS) entry which is preliminary data.</text>
</comment>